<evidence type="ECO:0000256" key="3">
    <source>
        <dbReference type="ARBA" id="ARBA00022723"/>
    </source>
</evidence>
<dbReference type="Proteomes" id="UP000594260">
    <property type="component" value="Unplaced"/>
</dbReference>
<dbReference type="GeneID" id="111247565"/>
<keyword evidence="10" id="KW-0539">Nucleus</keyword>
<dbReference type="SMART" id="SM00355">
    <property type="entry name" value="ZnF_C2H2"/>
    <property type="match status" value="5"/>
</dbReference>
<dbReference type="PROSITE" id="PS50157">
    <property type="entry name" value="ZINC_FINGER_C2H2_2"/>
    <property type="match status" value="4"/>
</dbReference>
<feature type="compositionally biased region" description="Acidic residues" evidence="12">
    <location>
        <begin position="515"/>
        <end position="552"/>
    </location>
</feature>
<dbReference type="FunFam" id="3.30.160.60:FF:000046">
    <property type="entry name" value="Putative B-cell lymphoma/leukemia 11A"/>
    <property type="match status" value="1"/>
</dbReference>
<evidence type="ECO:0000256" key="8">
    <source>
        <dbReference type="ARBA" id="ARBA00023015"/>
    </source>
</evidence>
<dbReference type="GO" id="GO:0000978">
    <property type="term" value="F:RNA polymerase II cis-regulatory region sequence-specific DNA binding"/>
    <property type="evidence" value="ECO:0007669"/>
    <property type="project" value="TreeGrafter"/>
</dbReference>
<keyword evidence="2" id="KW-1017">Isopeptide bond</keyword>
<keyword evidence="4" id="KW-0677">Repeat</keyword>
<dbReference type="PANTHER" id="PTHR45993">
    <property type="entry name" value="B-CELL LYMPHOMA/LEUKEMIA 11"/>
    <property type="match status" value="1"/>
</dbReference>
<evidence type="ECO:0000256" key="4">
    <source>
        <dbReference type="ARBA" id="ARBA00022737"/>
    </source>
</evidence>
<dbReference type="GO" id="GO:0008270">
    <property type="term" value="F:zinc ion binding"/>
    <property type="evidence" value="ECO:0007669"/>
    <property type="project" value="UniProtKB-KW"/>
</dbReference>
<proteinExistence type="predicted"/>
<feature type="domain" description="C2H2-type" evidence="13">
    <location>
        <begin position="817"/>
        <end position="839"/>
    </location>
</feature>
<feature type="domain" description="C2H2-type" evidence="13">
    <location>
        <begin position="847"/>
        <end position="877"/>
    </location>
</feature>
<evidence type="ECO:0000256" key="2">
    <source>
        <dbReference type="ARBA" id="ARBA00022499"/>
    </source>
</evidence>
<keyword evidence="9" id="KW-0804">Transcription</keyword>
<keyword evidence="5 11" id="KW-0863">Zinc-finger</keyword>
<feature type="region of interest" description="Disordered" evidence="12">
    <location>
        <begin position="503"/>
        <end position="635"/>
    </location>
</feature>
<keyword evidence="3" id="KW-0479">Metal-binding</keyword>
<dbReference type="InterPro" id="IPR013087">
    <property type="entry name" value="Znf_C2H2_type"/>
</dbReference>
<evidence type="ECO:0000256" key="1">
    <source>
        <dbReference type="ARBA" id="ARBA00004123"/>
    </source>
</evidence>
<keyword evidence="6" id="KW-0862">Zinc</keyword>
<dbReference type="InterPro" id="IPR057448">
    <property type="entry name" value="BCL-11A_Znf_CCHC"/>
</dbReference>
<feature type="region of interest" description="Disordered" evidence="12">
    <location>
        <begin position="1"/>
        <end position="55"/>
    </location>
</feature>
<dbReference type="InterPro" id="IPR036236">
    <property type="entry name" value="Znf_C2H2_sf"/>
</dbReference>
<evidence type="ECO:0000256" key="9">
    <source>
        <dbReference type="ARBA" id="ARBA00023163"/>
    </source>
</evidence>
<evidence type="ECO:0000256" key="12">
    <source>
        <dbReference type="SAM" id="MobiDB-lite"/>
    </source>
</evidence>
<evidence type="ECO:0000256" key="7">
    <source>
        <dbReference type="ARBA" id="ARBA00022843"/>
    </source>
</evidence>
<dbReference type="GO" id="GO:0003700">
    <property type="term" value="F:DNA-binding transcription factor activity"/>
    <property type="evidence" value="ECO:0007669"/>
    <property type="project" value="TreeGrafter"/>
</dbReference>
<dbReference type="AlphaFoldDB" id="A0A7M7M722"/>
<reference evidence="14" key="1">
    <citation type="submission" date="2021-01" db="UniProtKB">
        <authorList>
            <consortium name="EnsemblMetazoa"/>
        </authorList>
    </citation>
    <scope>IDENTIFICATION</scope>
</reference>
<dbReference type="RefSeq" id="XP_022654383.1">
    <property type="nucleotide sequence ID" value="XM_022798648.1"/>
</dbReference>
<feature type="region of interest" description="Disordered" evidence="12">
    <location>
        <begin position="134"/>
        <end position="199"/>
    </location>
</feature>
<feature type="compositionally biased region" description="Basic residues" evidence="12">
    <location>
        <begin position="558"/>
        <end position="574"/>
    </location>
</feature>
<keyword evidence="8" id="KW-0805">Transcription regulation</keyword>
<dbReference type="InterPro" id="IPR051497">
    <property type="entry name" value="Dev/Hematopoietic_TF"/>
</dbReference>
<feature type="region of interest" description="Disordered" evidence="12">
    <location>
        <begin position="278"/>
        <end position="298"/>
    </location>
</feature>
<evidence type="ECO:0000259" key="13">
    <source>
        <dbReference type="PROSITE" id="PS50157"/>
    </source>
</evidence>
<dbReference type="GO" id="GO:0006357">
    <property type="term" value="P:regulation of transcription by RNA polymerase II"/>
    <property type="evidence" value="ECO:0007669"/>
    <property type="project" value="TreeGrafter"/>
</dbReference>
<dbReference type="PROSITE" id="PS00028">
    <property type="entry name" value="ZINC_FINGER_C2H2_1"/>
    <property type="match status" value="4"/>
</dbReference>
<comment type="subcellular location">
    <subcellularLocation>
        <location evidence="1">Nucleus</location>
    </subcellularLocation>
</comment>
<feature type="compositionally biased region" description="Low complexity" evidence="12">
    <location>
        <begin position="613"/>
        <end position="635"/>
    </location>
</feature>
<feature type="domain" description="C2H2-type" evidence="13">
    <location>
        <begin position="789"/>
        <end position="816"/>
    </location>
</feature>
<keyword evidence="15" id="KW-1185">Reference proteome</keyword>
<dbReference type="PANTHER" id="PTHR45993:SF6">
    <property type="entry name" value="C2H2-TYPE DOMAIN-CONTAINING PROTEIN"/>
    <property type="match status" value="1"/>
</dbReference>
<feature type="compositionally biased region" description="Polar residues" evidence="12">
    <location>
        <begin position="1"/>
        <end position="10"/>
    </location>
</feature>
<dbReference type="OMA" id="FRPHEGP"/>
<evidence type="ECO:0000313" key="14">
    <source>
        <dbReference type="EnsemblMetazoa" id="XP_022654383"/>
    </source>
</evidence>
<evidence type="ECO:0000256" key="5">
    <source>
        <dbReference type="ARBA" id="ARBA00022771"/>
    </source>
</evidence>
<keyword evidence="7" id="KW-0832">Ubl conjugation</keyword>
<dbReference type="InParanoid" id="A0A7M7M722"/>
<protein>
    <recommendedName>
        <fullName evidence="13">C2H2-type domain-containing protein</fullName>
    </recommendedName>
</protein>
<feature type="compositionally biased region" description="Low complexity" evidence="12">
    <location>
        <begin position="503"/>
        <end position="514"/>
    </location>
</feature>
<dbReference type="Pfam" id="PF00096">
    <property type="entry name" value="zf-C2H2"/>
    <property type="match status" value="3"/>
</dbReference>
<accession>A0A7M7M722</accession>
<evidence type="ECO:0000313" key="15">
    <source>
        <dbReference type="Proteomes" id="UP000594260"/>
    </source>
</evidence>
<dbReference type="OrthoDB" id="10046198at2759"/>
<dbReference type="FunCoup" id="A0A7M7M722">
    <property type="interactions" value="341"/>
</dbReference>
<feature type="compositionally biased region" description="Basic and acidic residues" evidence="12">
    <location>
        <begin position="170"/>
        <end position="186"/>
    </location>
</feature>
<dbReference type="Gene3D" id="3.30.160.60">
    <property type="entry name" value="Classic Zinc Finger"/>
    <property type="match status" value="2"/>
</dbReference>
<dbReference type="KEGG" id="vde:111247565"/>
<dbReference type="SUPFAM" id="SSF57667">
    <property type="entry name" value="beta-beta-alpha zinc fingers"/>
    <property type="match status" value="2"/>
</dbReference>
<dbReference type="Pfam" id="PF25491">
    <property type="entry name" value="CCHC_BCL-11A"/>
    <property type="match status" value="1"/>
</dbReference>
<evidence type="ECO:0000256" key="11">
    <source>
        <dbReference type="PROSITE-ProRule" id="PRU00042"/>
    </source>
</evidence>
<dbReference type="FunFam" id="3.30.160.60:FF:001175">
    <property type="entry name" value="Zinc finger, C2H2 type"/>
    <property type="match status" value="1"/>
</dbReference>
<feature type="compositionally biased region" description="Pro residues" evidence="12">
    <location>
        <begin position="37"/>
        <end position="48"/>
    </location>
</feature>
<dbReference type="GO" id="GO:0005634">
    <property type="term" value="C:nucleus"/>
    <property type="evidence" value="ECO:0007669"/>
    <property type="project" value="UniProtKB-SubCell"/>
</dbReference>
<sequence>MWWGGSSSQPRVYMKPPGVPIASECPIGGPGSTGAPSGPPSPDSPPSSTPANDSPALKVEVDNAWRMDDDVLTCGVCYQRFALVDILRFIEHKMHNCSNKENSTAKKSFGVALHSLPQGVLSGLNALTNLSSLSTMSGSTHSPQSPTGSTAGSGLGDGDSRPLSPRGVKRTRDDDSRAPSPREKAKSSSAASATAVDNNKSVLADADTNTSSTEPSSYTCFTCKQTCASAWLLVQHAQSAHGLRICSDSVSSQGPMGPLNLPIGSSFPLLRSSSPLGAPLDLKAGGSSPRPPQPAGLDHGDFYSQRLRQLAGASSPNAAIAALSTLASNGKALPLSLDARLPDAASVSPKSFSNALNSIKDISITEPKVFSCSLCSFECEKESRLQKHMKSQHDSELTRKDVSSLSDVIMPDRTNETTNSAKDRLVEATDVSAVDTNAALKDSVGSISSKHDSVTGLSISLVKREQLANKLLNPSLSNNPSVVPTNLKGRVAAVVAAAAAVSAASAPSVASASADDCDTEEDEVDEVEEAEEDDEDHEDELDEDELDDEEEHDGLPLARHHHRIRLNLKHKGSSRCREGSAAPVNGDCVAQDLTVRGPSSSSSTTPVPPSLSPPKTTTSSTTTTSVAPAAPPTTAADHSAMAHMIAAAGLRKSLLGEVMEKIGLTNIQQYSEAYKQALEERPSSAASFVNGGSPSSVNSSLTERSSSAAKLDGASAEALYPLWTMQGLGPAARDLYGGLGESSPFSRGAKDLLSSLPFSPLRGHPAASSASMVPFLAGTKPPRGERRNDTCEFCGKVFKNCSNLTVHRRSHTGEKPYKCELCSYACAQSSKLTRHMKTHGRIGKDVYRCRFCDMPFSVPSTLEKHMRKCVVNATSNAVSASQMADLNFPLGRFNTLQGKQAYAARDRPRNVNRPHASTIRLINRSTRLL</sequence>
<evidence type="ECO:0000256" key="6">
    <source>
        <dbReference type="ARBA" id="ARBA00022833"/>
    </source>
</evidence>
<name>A0A7M7M722_VARDE</name>
<organism evidence="14 15">
    <name type="scientific">Varroa destructor</name>
    <name type="common">Honeybee mite</name>
    <dbReference type="NCBI Taxonomy" id="109461"/>
    <lineage>
        <taxon>Eukaryota</taxon>
        <taxon>Metazoa</taxon>
        <taxon>Ecdysozoa</taxon>
        <taxon>Arthropoda</taxon>
        <taxon>Chelicerata</taxon>
        <taxon>Arachnida</taxon>
        <taxon>Acari</taxon>
        <taxon>Parasitiformes</taxon>
        <taxon>Mesostigmata</taxon>
        <taxon>Gamasina</taxon>
        <taxon>Dermanyssoidea</taxon>
        <taxon>Varroidae</taxon>
        <taxon>Varroa</taxon>
    </lineage>
</organism>
<evidence type="ECO:0000256" key="10">
    <source>
        <dbReference type="ARBA" id="ARBA00023242"/>
    </source>
</evidence>
<feature type="domain" description="C2H2-type" evidence="13">
    <location>
        <begin position="370"/>
        <end position="398"/>
    </location>
</feature>
<dbReference type="EnsemblMetazoa" id="XM_022798648">
    <property type="protein sequence ID" value="XP_022654383"/>
    <property type="gene ID" value="LOC111247565"/>
</dbReference>